<sequence length="96" mass="10860">MITHDVHIQIYSACLQEMHLCLKHLVLETLLLFRKCVEPLLPADDSSVPFHIIHSSTLAVHVPRQVLCGWLREVGQSSSTQPRMSKMPFLDTLGTL</sequence>
<feature type="region of interest" description="Disordered" evidence="1">
    <location>
        <begin position="77"/>
        <end position="96"/>
    </location>
</feature>
<accession>A0A224YFA6</accession>
<reference evidence="2" key="1">
    <citation type="journal article" date="2017" name="Parasit. Vectors">
        <title>Sialotranscriptomics of Rhipicephalus zambeziensis reveals intricate expression profiles of secretory proteins and suggests tight temporal transcriptional regulation during blood-feeding.</title>
        <authorList>
            <person name="de Castro M.H."/>
            <person name="de Klerk D."/>
            <person name="Pienaar R."/>
            <person name="Rees D.J.G."/>
            <person name="Mans B.J."/>
        </authorList>
    </citation>
    <scope>NUCLEOTIDE SEQUENCE</scope>
    <source>
        <tissue evidence="2">Salivary glands</tissue>
    </source>
</reference>
<dbReference type="EMBL" id="GFPF01001488">
    <property type="protein sequence ID" value="MAA12634.1"/>
    <property type="molecule type" value="Transcribed_RNA"/>
</dbReference>
<name>A0A224YFA6_9ACAR</name>
<evidence type="ECO:0000313" key="2">
    <source>
        <dbReference type="EMBL" id="MAA12634.1"/>
    </source>
</evidence>
<evidence type="ECO:0000256" key="1">
    <source>
        <dbReference type="SAM" id="MobiDB-lite"/>
    </source>
</evidence>
<proteinExistence type="predicted"/>
<organism evidence="2">
    <name type="scientific">Rhipicephalus zambeziensis</name>
    <dbReference type="NCBI Taxonomy" id="60191"/>
    <lineage>
        <taxon>Eukaryota</taxon>
        <taxon>Metazoa</taxon>
        <taxon>Ecdysozoa</taxon>
        <taxon>Arthropoda</taxon>
        <taxon>Chelicerata</taxon>
        <taxon>Arachnida</taxon>
        <taxon>Acari</taxon>
        <taxon>Parasitiformes</taxon>
        <taxon>Ixodida</taxon>
        <taxon>Ixodoidea</taxon>
        <taxon>Ixodidae</taxon>
        <taxon>Rhipicephalinae</taxon>
        <taxon>Rhipicephalus</taxon>
        <taxon>Rhipicephalus</taxon>
    </lineage>
</organism>
<protein>
    <submittedName>
        <fullName evidence="2">Uncharacterized protein</fullName>
    </submittedName>
</protein>
<dbReference type="AlphaFoldDB" id="A0A224YFA6"/>